<protein>
    <recommendedName>
        <fullName evidence="3">exo-alpha-sialidase</fullName>
        <ecNumber evidence="3">3.2.1.18</ecNumber>
    </recommendedName>
</protein>
<comment type="catalytic activity">
    <reaction evidence="1">
        <text>Hydrolysis of alpha-(2-&gt;3)-, alpha-(2-&gt;6)-, alpha-(2-&gt;8)- glycosidic linkages of terminal sialic acid residues in oligosaccharides, glycoproteins, glycolipids, colominic acid and synthetic substrates.</text>
        <dbReference type="EC" id="3.2.1.18"/>
    </reaction>
</comment>
<dbReference type="CDD" id="cd15482">
    <property type="entry name" value="Sialidase_non-viral"/>
    <property type="match status" value="1"/>
</dbReference>
<feature type="chain" id="PRO_5045470700" description="exo-alpha-sialidase" evidence="5">
    <location>
        <begin position="29"/>
        <end position="524"/>
    </location>
</feature>
<accession>A0ABP5M7P5</accession>
<feature type="region of interest" description="Disordered" evidence="4">
    <location>
        <begin position="497"/>
        <end position="524"/>
    </location>
</feature>
<dbReference type="SUPFAM" id="SSF50939">
    <property type="entry name" value="Sialidases"/>
    <property type="match status" value="1"/>
</dbReference>
<dbReference type="Proteomes" id="UP001501020">
    <property type="component" value="Unassembled WGS sequence"/>
</dbReference>
<dbReference type="InterPro" id="IPR026856">
    <property type="entry name" value="Sialidase_fam"/>
</dbReference>
<dbReference type="InterPro" id="IPR015943">
    <property type="entry name" value="WD40/YVTN_repeat-like_dom_sf"/>
</dbReference>
<sequence length="524" mass="55751">MTSRRMTAAGAALVLSCSLAAVPAAAHAGPGPSAQPVHPVSPGDPYASCTAGAGQDGVVYPGAEVEPWIAADPRRPGRVIAVYQQDRWSDGGAKGLAASYSRDGRHFTKTTLPFSKCAPGGLNYERASDAWVDFGPDGVAYASGLDFDASTPRNGVGAATSYDGGRTWRRTTQLIDDTDPSIIDDKNSVTADPRHPGTAYQVWDRIDQVPTGPGAHYTGPSYISITRDHGRTWTPAHPFVDTGAIPNSQTIGNVIVADARRDVLYDFFEWQTYSDVNATEAIDLHFAVVTSKDQGRTWSKPVTIAADTAVPEVDPNAPDDPSKALRGGANLISAAADPQTGELYATFEGADPTGSYDQIYLVHSTDSGRTWSAPARVNQAPKAPAFTPSIVVNARGTVALTYYDLRYLRPGNTTTLPTAMWYVTFPRGGENRPSERRISRVFDWLKAPYAGWGHFLGDYESVAVAGHGFQPAVVETNDTGTATNSTDLFTGIFGTNPASPAPAPASPAPHATTVRHLTAHRTQH</sequence>
<evidence type="ECO:0000313" key="7">
    <source>
        <dbReference type="Proteomes" id="UP001501020"/>
    </source>
</evidence>
<name>A0ABP5M7P5_9ACTN</name>
<comment type="similarity">
    <text evidence="2">Belongs to the glycosyl hydrolase 33 family.</text>
</comment>
<evidence type="ECO:0000256" key="1">
    <source>
        <dbReference type="ARBA" id="ARBA00000427"/>
    </source>
</evidence>
<gene>
    <name evidence="6" type="ORF">GCM10009727_92730</name>
</gene>
<evidence type="ECO:0000256" key="5">
    <source>
        <dbReference type="SAM" id="SignalP"/>
    </source>
</evidence>
<comment type="caution">
    <text evidence="6">The sequence shown here is derived from an EMBL/GenBank/DDBJ whole genome shotgun (WGS) entry which is preliminary data.</text>
</comment>
<evidence type="ECO:0000256" key="4">
    <source>
        <dbReference type="SAM" id="MobiDB-lite"/>
    </source>
</evidence>
<dbReference type="Gene3D" id="2.120.10.10">
    <property type="match status" value="1"/>
</dbReference>
<dbReference type="RefSeq" id="WP_344284020.1">
    <property type="nucleotide sequence ID" value="NZ_BAAAMR010000177.1"/>
</dbReference>
<evidence type="ECO:0000256" key="2">
    <source>
        <dbReference type="ARBA" id="ARBA00009348"/>
    </source>
</evidence>
<dbReference type="InterPro" id="IPR036278">
    <property type="entry name" value="Sialidase_sf"/>
</dbReference>
<dbReference type="EMBL" id="BAAAMR010000177">
    <property type="protein sequence ID" value="GAA2169601.1"/>
    <property type="molecule type" value="Genomic_DNA"/>
</dbReference>
<evidence type="ECO:0000256" key="3">
    <source>
        <dbReference type="ARBA" id="ARBA00012733"/>
    </source>
</evidence>
<evidence type="ECO:0000313" key="6">
    <source>
        <dbReference type="EMBL" id="GAA2169601.1"/>
    </source>
</evidence>
<dbReference type="Gene3D" id="2.130.10.10">
    <property type="entry name" value="YVTN repeat-like/Quinoprotein amine dehydrogenase"/>
    <property type="match status" value="1"/>
</dbReference>
<proteinExistence type="inferred from homology"/>
<reference evidence="7" key="1">
    <citation type="journal article" date="2019" name="Int. J. Syst. Evol. Microbiol.">
        <title>The Global Catalogue of Microorganisms (GCM) 10K type strain sequencing project: providing services to taxonomists for standard genome sequencing and annotation.</title>
        <authorList>
            <consortium name="The Broad Institute Genomics Platform"/>
            <consortium name="The Broad Institute Genome Sequencing Center for Infectious Disease"/>
            <person name="Wu L."/>
            <person name="Ma J."/>
        </authorList>
    </citation>
    <scope>NUCLEOTIDE SEQUENCE [LARGE SCALE GENOMIC DNA]</scope>
    <source>
        <strain evidence="7">JCM 13850</strain>
    </source>
</reference>
<dbReference type="PROSITE" id="PS51257">
    <property type="entry name" value="PROKAR_LIPOPROTEIN"/>
    <property type="match status" value="1"/>
</dbReference>
<keyword evidence="7" id="KW-1185">Reference proteome</keyword>
<dbReference type="PANTHER" id="PTHR10628">
    <property type="entry name" value="SIALIDASE"/>
    <property type="match status" value="1"/>
</dbReference>
<keyword evidence="5" id="KW-0732">Signal</keyword>
<feature type="signal peptide" evidence="5">
    <location>
        <begin position="1"/>
        <end position="28"/>
    </location>
</feature>
<dbReference type="PANTHER" id="PTHR10628:SF30">
    <property type="entry name" value="EXO-ALPHA-SIALIDASE"/>
    <property type="match status" value="1"/>
</dbReference>
<organism evidence="6 7">
    <name type="scientific">Actinomadura napierensis</name>
    <dbReference type="NCBI Taxonomy" id="267854"/>
    <lineage>
        <taxon>Bacteria</taxon>
        <taxon>Bacillati</taxon>
        <taxon>Actinomycetota</taxon>
        <taxon>Actinomycetes</taxon>
        <taxon>Streptosporangiales</taxon>
        <taxon>Thermomonosporaceae</taxon>
        <taxon>Actinomadura</taxon>
    </lineage>
</organism>
<dbReference type="EC" id="3.2.1.18" evidence="3"/>
<feature type="region of interest" description="Disordered" evidence="4">
    <location>
        <begin position="28"/>
        <end position="48"/>
    </location>
</feature>